<accession>A0A518VER6</accession>
<protein>
    <recommendedName>
        <fullName evidence="3">DUF4367 domain-containing protein</fullName>
    </recommendedName>
</protein>
<dbReference type="EMBL" id="CP033464">
    <property type="protein sequence ID" value="QDX95488.1"/>
    <property type="molecule type" value="Genomic_DNA"/>
</dbReference>
<organism evidence="1 2">
    <name type="scientific">Brevibacillus laterosporus</name>
    <name type="common">Bacillus laterosporus</name>
    <dbReference type="NCBI Taxonomy" id="1465"/>
    <lineage>
        <taxon>Bacteria</taxon>
        <taxon>Bacillati</taxon>
        <taxon>Bacillota</taxon>
        <taxon>Bacilli</taxon>
        <taxon>Bacillales</taxon>
        <taxon>Paenibacillaceae</taxon>
        <taxon>Brevibacillus</taxon>
    </lineage>
</organism>
<evidence type="ECO:0000313" key="2">
    <source>
        <dbReference type="Proteomes" id="UP000319432"/>
    </source>
</evidence>
<dbReference type="Proteomes" id="UP000319432">
    <property type="component" value="Chromosome"/>
</dbReference>
<evidence type="ECO:0000313" key="1">
    <source>
        <dbReference type="EMBL" id="QDX95488.1"/>
    </source>
</evidence>
<reference evidence="1 2" key="1">
    <citation type="submission" date="2018-11" db="EMBL/GenBank/DDBJ databases">
        <title>Phylogenetic determinants of toxin gene distribution in genomes of Brevibacillus laterosporus.</title>
        <authorList>
            <person name="Glare T.R."/>
            <person name="Durrant A."/>
            <person name="Berry C."/>
            <person name="Palma L."/>
            <person name="Ormskirk M."/>
            <person name="Cox M.O."/>
        </authorList>
    </citation>
    <scope>NUCLEOTIDE SEQUENCE [LARGE SCALE GENOMIC DNA]</scope>
    <source>
        <strain evidence="1 2">1821L</strain>
    </source>
</reference>
<gene>
    <name evidence="1" type="ORF">EEL30_26430</name>
</gene>
<proteinExistence type="predicted"/>
<keyword evidence="2" id="KW-1185">Reference proteome</keyword>
<dbReference type="AlphaFoldDB" id="A0A518VER6"/>
<name>A0A518VER6_BRELA</name>
<evidence type="ECO:0008006" key="3">
    <source>
        <dbReference type="Google" id="ProtNLM"/>
    </source>
</evidence>
<sequence>MVGDNEAAYTTMKMPDGDMHKRISWIKNGTSLGYNVWTFSKDITKQDLLKMAEDLQKAK</sequence>